<dbReference type="GO" id="GO:0009055">
    <property type="term" value="F:electron transfer activity"/>
    <property type="evidence" value="ECO:0007669"/>
    <property type="project" value="InterPro"/>
</dbReference>
<name>A0A5C0XP00_PYRFU</name>
<organism evidence="2 3">
    <name type="scientific">Pyrococcus furiosus (strain ATCC 43587 / DSM 3638 / JCM 8422 / Vc1)</name>
    <dbReference type="NCBI Taxonomy" id="186497"/>
    <lineage>
        <taxon>Archaea</taxon>
        <taxon>Methanobacteriati</taxon>
        <taxon>Methanobacteriota</taxon>
        <taxon>Thermococci</taxon>
        <taxon>Thermococcales</taxon>
        <taxon>Thermococcaceae</taxon>
        <taxon>Pyrococcus</taxon>
    </lineage>
</organism>
<dbReference type="InterPro" id="IPR001226">
    <property type="entry name" value="Flavodoxin_CS"/>
</dbReference>
<dbReference type="AlphaFoldDB" id="A0A5C0XP00"/>
<protein>
    <submittedName>
        <fullName evidence="2">Flavodoxin</fullName>
    </submittedName>
</protein>
<dbReference type="GO" id="GO:0010181">
    <property type="term" value="F:FMN binding"/>
    <property type="evidence" value="ECO:0007669"/>
    <property type="project" value="InterPro"/>
</dbReference>
<dbReference type="PANTHER" id="PTHR39201">
    <property type="entry name" value="EXPORTED PROTEIN-RELATED"/>
    <property type="match status" value="1"/>
</dbReference>
<dbReference type="InterPro" id="IPR029039">
    <property type="entry name" value="Flavoprotein-like_sf"/>
</dbReference>
<dbReference type="Gene3D" id="3.40.50.360">
    <property type="match status" value="1"/>
</dbReference>
<dbReference type="Proteomes" id="UP000324354">
    <property type="component" value="Chromosome"/>
</dbReference>
<dbReference type="EMBL" id="CP023154">
    <property type="protein sequence ID" value="QEK78401.1"/>
    <property type="molecule type" value="Genomic_DNA"/>
</dbReference>
<feature type="domain" description="Flavodoxin-like" evidence="1">
    <location>
        <begin position="21"/>
        <end position="168"/>
    </location>
</feature>
<evidence type="ECO:0000313" key="3">
    <source>
        <dbReference type="Proteomes" id="UP000324354"/>
    </source>
</evidence>
<dbReference type="PROSITE" id="PS00201">
    <property type="entry name" value="FLAVODOXIN"/>
    <property type="match status" value="1"/>
</dbReference>
<dbReference type="InterPro" id="IPR008254">
    <property type="entry name" value="Flavodoxin/NO_synth"/>
</dbReference>
<gene>
    <name evidence="2" type="ORF">PFDSM3638_03535</name>
</gene>
<evidence type="ECO:0000313" key="2">
    <source>
        <dbReference type="EMBL" id="QEK78401.1"/>
    </source>
</evidence>
<dbReference type="SUPFAM" id="SSF52218">
    <property type="entry name" value="Flavoproteins"/>
    <property type="match status" value="1"/>
</dbReference>
<reference evidence="2 3" key="1">
    <citation type="submission" date="2017-08" db="EMBL/GenBank/DDBJ databases">
        <title>Resequencing and Reannotation of the genome of Pyrococcus furiosus type strain DSM3638.</title>
        <authorList>
            <person name="Reichelt R.M."/>
            <person name="Bunk B."/>
        </authorList>
    </citation>
    <scope>NUCLEOTIDE SEQUENCE [LARGE SCALE GENOMIC DNA]</scope>
    <source>
        <strain evidence="2 3">DSM 3638</strain>
    </source>
</reference>
<sequence>MRDLEKTLLTLPVKLKGDIMKTLVVFYSRSGTTKRVAQELAKALGADIDEVIDKKSRKGILGFLRAGYDATRGRTTRIEFTKDLSEYDVVIIGTPVWNGRVTPAIRTYLLENRENIKQAIFFATCAGRPGKCLKQMEEIYGGKVLLRKVLLRKELEKGIEELKRNIENLIFCCD</sequence>
<accession>A0A5C0XP00</accession>
<dbReference type="Pfam" id="PF12682">
    <property type="entry name" value="Flavodoxin_4"/>
    <property type="match status" value="1"/>
</dbReference>
<dbReference type="PANTHER" id="PTHR39201:SF1">
    <property type="entry name" value="FLAVODOXIN-LIKE DOMAIN-CONTAINING PROTEIN"/>
    <property type="match status" value="1"/>
</dbReference>
<evidence type="ECO:0000259" key="1">
    <source>
        <dbReference type="Pfam" id="PF12682"/>
    </source>
</evidence>
<proteinExistence type="predicted"/>